<sequence>MPDNEFGYTAWGMDWVRLAEPLTTTRPEPLLPRARSIARNGGVRLEIEGTVVRASIHRGAQASVTHLELTPLPAATIAAIAALIPGAAVELADEHRATISAAGIAVAPRPLGTDCSCRARTTRCLHVLATCYALARRVDENPWLALDLQGYRGGGAPAAADPAAPPPHWTPIDTLDPARYFDAVAS</sequence>
<proteinExistence type="predicted"/>
<name>A0A164P421_9NOCA</name>
<feature type="domain" description="SWIM-type" evidence="2">
    <location>
        <begin position="100"/>
        <end position="135"/>
    </location>
</feature>
<dbReference type="OrthoDB" id="188274at2"/>
<dbReference type="PROSITE" id="PS50966">
    <property type="entry name" value="ZF_SWIM"/>
    <property type="match status" value="1"/>
</dbReference>
<dbReference type="InterPro" id="IPR007527">
    <property type="entry name" value="Znf_SWIM"/>
</dbReference>
<accession>A0A164P421</accession>
<keyword evidence="1" id="KW-0479">Metal-binding</keyword>
<evidence type="ECO:0000256" key="1">
    <source>
        <dbReference type="PROSITE-ProRule" id="PRU00325"/>
    </source>
</evidence>
<gene>
    <name evidence="3" type="ORF">AWN90_24240</name>
</gene>
<dbReference type="RefSeq" id="WP_067587297.1">
    <property type="nucleotide sequence ID" value="NZ_JABMCZ010000005.1"/>
</dbReference>
<reference evidence="3 4" key="1">
    <citation type="submission" date="2016-04" db="EMBL/GenBank/DDBJ databases">
        <authorList>
            <person name="Evans L.H."/>
            <person name="Alamgir A."/>
            <person name="Owens N."/>
            <person name="Weber N.D."/>
            <person name="Virtaneva K."/>
            <person name="Barbian K."/>
            <person name="Babar A."/>
            <person name="Rosenke K."/>
        </authorList>
    </citation>
    <scope>NUCLEOTIDE SEQUENCE [LARGE SCALE GENOMIC DNA]</scope>
    <source>
        <strain evidence="3 4">IFM 0406</strain>
    </source>
</reference>
<comment type="caution">
    <text evidence="3">The sequence shown here is derived from an EMBL/GenBank/DDBJ whole genome shotgun (WGS) entry which is preliminary data.</text>
</comment>
<keyword evidence="1" id="KW-0862">Zinc</keyword>
<dbReference type="Proteomes" id="UP000076512">
    <property type="component" value="Unassembled WGS sequence"/>
</dbReference>
<dbReference type="AlphaFoldDB" id="A0A164P421"/>
<evidence type="ECO:0000313" key="3">
    <source>
        <dbReference type="EMBL" id="KZM75091.1"/>
    </source>
</evidence>
<organism evidence="3 4">
    <name type="scientific">Nocardia terpenica</name>
    <dbReference type="NCBI Taxonomy" id="455432"/>
    <lineage>
        <taxon>Bacteria</taxon>
        <taxon>Bacillati</taxon>
        <taxon>Actinomycetota</taxon>
        <taxon>Actinomycetes</taxon>
        <taxon>Mycobacteriales</taxon>
        <taxon>Nocardiaceae</taxon>
        <taxon>Nocardia</taxon>
    </lineage>
</organism>
<dbReference type="GO" id="GO:0008270">
    <property type="term" value="F:zinc ion binding"/>
    <property type="evidence" value="ECO:0007669"/>
    <property type="project" value="UniProtKB-KW"/>
</dbReference>
<dbReference type="STRING" id="455432.AWN90_24240"/>
<keyword evidence="4" id="KW-1185">Reference proteome</keyword>
<dbReference type="EMBL" id="LWGR01000004">
    <property type="protein sequence ID" value="KZM75091.1"/>
    <property type="molecule type" value="Genomic_DNA"/>
</dbReference>
<evidence type="ECO:0000259" key="2">
    <source>
        <dbReference type="PROSITE" id="PS50966"/>
    </source>
</evidence>
<protein>
    <recommendedName>
        <fullName evidence="2">SWIM-type domain-containing protein</fullName>
    </recommendedName>
</protein>
<keyword evidence="1" id="KW-0863">Zinc-finger</keyword>
<evidence type="ECO:0000313" key="4">
    <source>
        <dbReference type="Proteomes" id="UP000076512"/>
    </source>
</evidence>